<evidence type="ECO:0000256" key="1">
    <source>
        <dbReference type="ARBA" id="ARBA00001637"/>
    </source>
</evidence>
<comment type="catalytic activity">
    <reaction evidence="1 7">
        <text>(8S)-3',8-cyclo-7,8-dihydroguanosine 5'-triphosphate = cyclic pyranopterin phosphate + diphosphate</text>
        <dbReference type="Rhea" id="RHEA:49580"/>
        <dbReference type="ChEBI" id="CHEBI:33019"/>
        <dbReference type="ChEBI" id="CHEBI:59648"/>
        <dbReference type="ChEBI" id="CHEBI:131766"/>
        <dbReference type="EC" id="4.6.1.17"/>
    </reaction>
</comment>
<dbReference type="Gene3D" id="3.30.70.640">
    <property type="entry name" value="Molybdopterin cofactor biosynthesis C (MoaC) domain"/>
    <property type="match status" value="1"/>
</dbReference>
<feature type="binding site" evidence="7">
    <location>
        <begin position="77"/>
        <end position="79"/>
    </location>
    <ligand>
        <name>substrate</name>
    </ligand>
</feature>
<proteinExistence type="inferred from homology"/>
<dbReference type="GO" id="GO:0006777">
    <property type="term" value="P:Mo-molybdopterin cofactor biosynthetic process"/>
    <property type="evidence" value="ECO:0007669"/>
    <property type="project" value="UniProtKB-UniRule"/>
</dbReference>
<feature type="region of interest" description="Disordered" evidence="8">
    <location>
        <begin position="145"/>
        <end position="168"/>
    </location>
</feature>
<dbReference type="RefSeq" id="WP_194538017.1">
    <property type="nucleotide sequence ID" value="NZ_JACEFB010000006.1"/>
</dbReference>
<feature type="domain" description="Molybdopterin cofactor biosynthesis C (MoaC)" evidence="9">
    <location>
        <begin position="17"/>
        <end position="151"/>
    </location>
</feature>
<keyword evidence="5 7" id="KW-0456">Lyase</keyword>
<evidence type="ECO:0000259" key="9">
    <source>
        <dbReference type="Pfam" id="PF01967"/>
    </source>
</evidence>
<dbReference type="PANTHER" id="PTHR22960:SF29">
    <property type="entry name" value="CYCLIC PYRANOPTERIN MONOPHOSPHATE SYNTHASE"/>
    <property type="match status" value="1"/>
</dbReference>
<gene>
    <name evidence="7 10" type="primary">moaC</name>
    <name evidence="10" type="ORF">H0921_10490</name>
</gene>
<sequence>MSEASFSHLDAQGAIRMVDVGDKEVTDRLARASARVRMQPQTLQAIREQQLPKGAVLETARLAGILAAKKTAELIPLCHPLPITAIHIDFAEEGEDSLRIEATVRVRGQTGVEMEALTAVSIAALTVYDMCKSLDRSMSIEDIRLEEKSGGRSGHYQRAKTDVEPPRE</sequence>
<dbReference type="UniPathway" id="UPA00344"/>
<comment type="caution">
    <text evidence="10">The sequence shown here is derived from an EMBL/GenBank/DDBJ whole genome shotgun (WGS) entry which is preliminary data.</text>
</comment>
<evidence type="ECO:0000256" key="2">
    <source>
        <dbReference type="ARBA" id="ARBA00005046"/>
    </source>
</evidence>
<evidence type="ECO:0000256" key="6">
    <source>
        <dbReference type="ARBA" id="ARBA00055087"/>
    </source>
</evidence>
<dbReference type="InterPro" id="IPR050105">
    <property type="entry name" value="MoCo_biosynth_MoaA/MoaC"/>
</dbReference>
<feature type="compositionally biased region" description="Basic and acidic residues" evidence="8">
    <location>
        <begin position="159"/>
        <end position="168"/>
    </location>
</feature>
<evidence type="ECO:0000313" key="10">
    <source>
        <dbReference type="EMBL" id="MBA2226588.1"/>
    </source>
</evidence>
<dbReference type="AlphaFoldDB" id="A0A7V8VEJ0"/>
<evidence type="ECO:0000256" key="7">
    <source>
        <dbReference type="HAMAP-Rule" id="MF_01224"/>
    </source>
</evidence>
<comment type="function">
    <text evidence="6 7">Catalyzes the conversion of (8S)-3',8-cyclo-7,8-dihydroguanosine 5'-triphosphate to cyclic pyranopterin monophosphate (cPMP).</text>
</comment>
<evidence type="ECO:0000256" key="5">
    <source>
        <dbReference type="ARBA" id="ARBA00023239"/>
    </source>
</evidence>
<dbReference type="GO" id="GO:0061799">
    <property type="term" value="F:cyclic pyranopterin monophosphate synthase activity"/>
    <property type="evidence" value="ECO:0007669"/>
    <property type="project" value="UniProtKB-UniRule"/>
</dbReference>
<dbReference type="PANTHER" id="PTHR22960">
    <property type="entry name" value="MOLYBDOPTERIN COFACTOR SYNTHESIS PROTEIN A"/>
    <property type="match status" value="1"/>
</dbReference>
<dbReference type="InterPro" id="IPR023045">
    <property type="entry name" value="MoaC"/>
</dbReference>
<dbReference type="NCBIfam" id="TIGR00581">
    <property type="entry name" value="moaC"/>
    <property type="match status" value="1"/>
</dbReference>
<dbReference type="InterPro" id="IPR047594">
    <property type="entry name" value="MoaC_bact/euk"/>
</dbReference>
<dbReference type="Proteomes" id="UP000542342">
    <property type="component" value="Unassembled WGS sequence"/>
</dbReference>
<evidence type="ECO:0000256" key="8">
    <source>
        <dbReference type="SAM" id="MobiDB-lite"/>
    </source>
</evidence>
<feature type="active site" evidence="7">
    <location>
        <position position="129"/>
    </location>
</feature>
<name>A0A7V8VEJ0_9BACT</name>
<reference evidence="10 11" key="1">
    <citation type="submission" date="2020-07" db="EMBL/GenBank/DDBJ databases">
        <title>Thermogemmata thermophila gen. nov., sp. nov., a novel moderate thermophilic planctomycete from a Kamchatka hot spring.</title>
        <authorList>
            <person name="Elcheninov A.G."/>
            <person name="Podosokorskaya O.A."/>
            <person name="Kovaleva O.L."/>
            <person name="Novikov A."/>
            <person name="Bonch-Osmolovskaya E.A."/>
            <person name="Toshchakov S.V."/>
            <person name="Kublanov I.V."/>
        </authorList>
    </citation>
    <scope>NUCLEOTIDE SEQUENCE [LARGE SCALE GENOMIC DNA]</scope>
    <source>
        <strain evidence="10 11">2918</strain>
    </source>
</reference>
<keyword evidence="4 7" id="KW-0501">Molybdenum cofactor biosynthesis</keyword>
<dbReference type="SUPFAM" id="SSF55040">
    <property type="entry name" value="Molybdenum cofactor biosynthesis protein C, MoaC"/>
    <property type="match status" value="1"/>
</dbReference>
<comment type="subunit">
    <text evidence="7">Homohexamer; trimer of dimers.</text>
</comment>
<accession>A0A7V8VEJ0</accession>
<comment type="similarity">
    <text evidence="7">Belongs to the MoaC family.</text>
</comment>
<dbReference type="EC" id="4.6.1.17" evidence="3 7"/>
<evidence type="ECO:0000313" key="11">
    <source>
        <dbReference type="Proteomes" id="UP000542342"/>
    </source>
</evidence>
<dbReference type="CDD" id="cd01420">
    <property type="entry name" value="MoaC_PE"/>
    <property type="match status" value="1"/>
</dbReference>
<feature type="binding site" evidence="7">
    <location>
        <begin position="114"/>
        <end position="115"/>
    </location>
    <ligand>
        <name>substrate</name>
    </ligand>
</feature>
<protein>
    <recommendedName>
        <fullName evidence="3 7">Cyclic pyranopterin monophosphate synthase</fullName>
        <ecNumber evidence="3 7">4.6.1.17</ecNumber>
    </recommendedName>
    <alternativeName>
        <fullName evidence="7">Molybdenum cofactor biosynthesis protein C</fullName>
    </alternativeName>
</protein>
<dbReference type="InterPro" id="IPR036522">
    <property type="entry name" value="MoaC_sf"/>
</dbReference>
<keyword evidence="11" id="KW-1185">Reference proteome</keyword>
<dbReference type="HAMAP" id="MF_01224_B">
    <property type="entry name" value="MoaC_B"/>
    <property type="match status" value="1"/>
</dbReference>
<evidence type="ECO:0000256" key="3">
    <source>
        <dbReference type="ARBA" id="ARBA00012575"/>
    </source>
</evidence>
<dbReference type="NCBIfam" id="NF006870">
    <property type="entry name" value="PRK09364.1"/>
    <property type="match status" value="1"/>
</dbReference>
<dbReference type="InterPro" id="IPR002820">
    <property type="entry name" value="Mopterin_CF_biosynth-C_dom"/>
</dbReference>
<organism evidence="10 11">
    <name type="scientific">Thermogemmata fonticola</name>
    <dbReference type="NCBI Taxonomy" id="2755323"/>
    <lineage>
        <taxon>Bacteria</taxon>
        <taxon>Pseudomonadati</taxon>
        <taxon>Planctomycetota</taxon>
        <taxon>Planctomycetia</taxon>
        <taxon>Gemmatales</taxon>
        <taxon>Gemmataceae</taxon>
        <taxon>Thermogemmata</taxon>
    </lineage>
</organism>
<comment type="pathway">
    <text evidence="2 7">Cofactor biosynthesis; molybdopterin biosynthesis.</text>
</comment>
<evidence type="ECO:0000256" key="4">
    <source>
        <dbReference type="ARBA" id="ARBA00023150"/>
    </source>
</evidence>
<dbReference type="Pfam" id="PF01967">
    <property type="entry name" value="MoaC"/>
    <property type="match status" value="1"/>
</dbReference>
<dbReference type="EMBL" id="JACEFB010000006">
    <property type="protein sequence ID" value="MBA2226588.1"/>
    <property type="molecule type" value="Genomic_DNA"/>
</dbReference>